<dbReference type="PANTHER" id="PTHR11548:SF2">
    <property type="entry name" value="THYMIDYLATE SYNTHASE"/>
    <property type="match status" value="1"/>
</dbReference>
<gene>
    <name evidence="5" type="ORF">LCMiAC01_01040</name>
</gene>
<evidence type="ECO:0000256" key="3">
    <source>
        <dbReference type="ARBA" id="ARBA00022679"/>
    </source>
</evidence>
<dbReference type="GO" id="GO:0032259">
    <property type="term" value="P:methylation"/>
    <property type="evidence" value="ECO:0007669"/>
    <property type="project" value="UniProtKB-KW"/>
</dbReference>
<proteinExistence type="predicted"/>
<dbReference type="CDD" id="cd00351">
    <property type="entry name" value="TS_Pyrimidine_HMase"/>
    <property type="match status" value="1"/>
</dbReference>
<dbReference type="InterPro" id="IPR036926">
    <property type="entry name" value="Thymidate_synth/dCMP_Mease_sf"/>
</dbReference>
<protein>
    <recommendedName>
        <fullName evidence="1">thymidylate synthase</fullName>
        <ecNumber evidence="1">2.1.1.45</ecNumber>
    </recommendedName>
</protein>
<organism evidence="5">
    <name type="scientific">Mimivirus LCMiAC01</name>
    <dbReference type="NCBI Taxonomy" id="2506608"/>
    <lineage>
        <taxon>Viruses</taxon>
        <taxon>Varidnaviria</taxon>
        <taxon>Bamfordvirae</taxon>
        <taxon>Nucleocytoviricota</taxon>
        <taxon>Megaviricetes</taxon>
        <taxon>Imitervirales</taxon>
        <taxon>Mimiviridae</taxon>
        <taxon>Klosneuvirinae</taxon>
    </lineage>
</organism>
<dbReference type="GO" id="GO:0004146">
    <property type="term" value="F:dihydrofolate reductase activity"/>
    <property type="evidence" value="ECO:0007669"/>
    <property type="project" value="InterPro"/>
</dbReference>
<keyword evidence="3" id="KW-0808">Transferase</keyword>
<name>A0A481Z036_9VIRU</name>
<dbReference type="InterPro" id="IPR023451">
    <property type="entry name" value="Thymidate_synth/dCMP_Mease_dom"/>
</dbReference>
<dbReference type="InterPro" id="IPR024072">
    <property type="entry name" value="DHFR-like_dom_sf"/>
</dbReference>
<dbReference type="GO" id="GO:0006231">
    <property type="term" value="P:dTMP biosynthetic process"/>
    <property type="evidence" value="ECO:0007669"/>
    <property type="project" value="InterPro"/>
</dbReference>
<dbReference type="InterPro" id="IPR045097">
    <property type="entry name" value="Thymidate_synth/dCMP_Mease"/>
</dbReference>
<dbReference type="Gene3D" id="3.30.572.10">
    <property type="entry name" value="Thymidylate synthase/dCMP hydroxymethylase domain"/>
    <property type="match status" value="1"/>
</dbReference>
<evidence type="ECO:0000256" key="1">
    <source>
        <dbReference type="ARBA" id="ARBA00011947"/>
    </source>
</evidence>
<dbReference type="Pfam" id="PF00186">
    <property type="entry name" value="DHFR_1"/>
    <property type="match status" value="1"/>
</dbReference>
<dbReference type="Gene3D" id="3.40.430.10">
    <property type="entry name" value="Dihydrofolate Reductase, subunit A"/>
    <property type="match status" value="1"/>
</dbReference>
<dbReference type="Pfam" id="PF00303">
    <property type="entry name" value="Thymidylat_synt"/>
    <property type="match status" value="1"/>
</dbReference>
<dbReference type="PRINTS" id="PR00108">
    <property type="entry name" value="THYMDSNTHASE"/>
</dbReference>
<sequence length="514" mass="60264">MRPVYKKLILIYNTILILFILYNNNKMINIIVAVDNKYGIAKNGNLPWRIKEDLRYFSKITRKTKDPHKMNAVIMGRKTWQSLPSGLKNRVNIVLSRKITIDELYDNELYDDNVTCEACTLARSLDEAIQVCNKDNLVENIFVIGGTNVYKEALDRNLVNKIYLTRIDKDYECDTFFPYESFLKCMMTNKCKEKKQVVTIKNKDISQLTYCEYDIEIERRNDGEYQYLNLLRKIMSEGNLRQTRNAETYSIFEEILQFDLAKGFPLLTTKRMWWREIVRELFFFLRGNTNTKNLKIWKKNTTREFLDKVGLSHYAVFDMGPMYGFNWRHFGAEYKGMDHDYTGKGDDQLRGILELLKNDPTSRRIMMSTFDPSNAKKGCLYPCHGLNTQFYVRNGFLDCATICRSQDVVLGTPFNIASYALLVYIIAHVTGYKPGILTMECRDCHIYNKSDHLLAAKEQLGRIPFKFPKLFINKKIDSELTIDAMLKYIENLNYKDITLVKYVHHDPIKVVMIE</sequence>
<feature type="domain" description="DHFR" evidence="4">
    <location>
        <begin position="27"/>
        <end position="232"/>
    </location>
</feature>
<reference evidence="5" key="1">
    <citation type="journal article" date="2019" name="MBio">
        <title>Virus Genomes from Deep Sea Sediments Expand the Ocean Megavirome and Support Independent Origins of Viral Gigantism.</title>
        <authorList>
            <person name="Backstrom D."/>
            <person name="Yutin N."/>
            <person name="Jorgensen S.L."/>
            <person name="Dharamshi J."/>
            <person name="Homa F."/>
            <person name="Zaremba-Niedwiedzka K."/>
            <person name="Spang A."/>
            <person name="Wolf Y.I."/>
            <person name="Koonin E.V."/>
            <person name="Ettema T.J."/>
        </authorList>
    </citation>
    <scope>NUCLEOTIDE SEQUENCE</scope>
</reference>
<dbReference type="PANTHER" id="PTHR11548">
    <property type="entry name" value="THYMIDYLATE SYNTHASE 1"/>
    <property type="match status" value="1"/>
</dbReference>
<dbReference type="InterPro" id="IPR000398">
    <property type="entry name" value="Thymidylate_synthase"/>
</dbReference>
<dbReference type="GO" id="GO:0046654">
    <property type="term" value="P:tetrahydrofolate biosynthetic process"/>
    <property type="evidence" value="ECO:0007669"/>
    <property type="project" value="InterPro"/>
</dbReference>
<dbReference type="EMBL" id="MK500389">
    <property type="protein sequence ID" value="QBK88427.1"/>
    <property type="molecule type" value="Genomic_DNA"/>
</dbReference>
<dbReference type="PROSITE" id="PS51330">
    <property type="entry name" value="DHFR_2"/>
    <property type="match status" value="1"/>
</dbReference>
<accession>A0A481Z036</accession>
<dbReference type="NCBIfam" id="TIGR03284">
    <property type="entry name" value="thym_sym"/>
    <property type="match status" value="1"/>
</dbReference>
<dbReference type="InterPro" id="IPR001796">
    <property type="entry name" value="DHFR_dom"/>
</dbReference>
<dbReference type="SUPFAM" id="SSF55831">
    <property type="entry name" value="Thymidylate synthase/dCMP hydroxymethylase"/>
    <property type="match status" value="1"/>
</dbReference>
<dbReference type="GO" id="GO:0004799">
    <property type="term" value="F:thymidylate synthase activity"/>
    <property type="evidence" value="ECO:0007669"/>
    <property type="project" value="UniProtKB-EC"/>
</dbReference>
<evidence type="ECO:0000256" key="2">
    <source>
        <dbReference type="ARBA" id="ARBA00022603"/>
    </source>
</evidence>
<dbReference type="EC" id="2.1.1.45" evidence="1"/>
<dbReference type="CDD" id="cd00209">
    <property type="entry name" value="DHFR"/>
    <property type="match status" value="1"/>
</dbReference>
<evidence type="ECO:0000313" key="5">
    <source>
        <dbReference type="EMBL" id="QBK88427.1"/>
    </source>
</evidence>
<keyword evidence="2" id="KW-0489">Methyltransferase</keyword>
<evidence type="ECO:0000259" key="4">
    <source>
        <dbReference type="PROSITE" id="PS51330"/>
    </source>
</evidence>
<dbReference type="SUPFAM" id="SSF53597">
    <property type="entry name" value="Dihydrofolate reductase-like"/>
    <property type="match status" value="1"/>
</dbReference>